<dbReference type="Proteomes" id="UP001501442">
    <property type="component" value="Unassembled WGS sequence"/>
</dbReference>
<name>A0ABP8UE33_9ACTN</name>
<reference evidence="2" key="1">
    <citation type="journal article" date="2019" name="Int. J. Syst. Evol. Microbiol.">
        <title>The Global Catalogue of Microorganisms (GCM) 10K type strain sequencing project: providing services to taxonomists for standard genome sequencing and annotation.</title>
        <authorList>
            <consortium name="The Broad Institute Genomics Platform"/>
            <consortium name="The Broad Institute Genome Sequencing Center for Infectious Disease"/>
            <person name="Wu L."/>
            <person name="Ma J."/>
        </authorList>
    </citation>
    <scope>NUCLEOTIDE SEQUENCE [LARGE SCALE GENOMIC DNA]</scope>
    <source>
        <strain evidence="2">JCM 17939</strain>
    </source>
</reference>
<dbReference type="EMBL" id="BAABHK010000007">
    <property type="protein sequence ID" value="GAA4629923.1"/>
    <property type="molecule type" value="Genomic_DNA"/>
</dbReference>
<keyword evidence="2" id="KW-1185">Reference proteome</keyword>
<organism evidence="1 2">
    <name type="scientific">Actinoallomurus vinaceus</name>
    <dbReference type="NCBI Taxonomy" id="1080074"/>
    <lineage>
        <taxon>Bacteria</taxon>
        <taxon>Bacillati</taxon>
        <taxon>Actinomycetota</taxon>
        <taxon>Actinomycetes</taxon>
        <taxon>Streptosporangiales</taxon>
        <taxon>Thermomonosporaceae</taxon>
        <taxon>Actinoallomurus</taxon>
    </lineage>
</organism>
<proteinExistence type="predicted"/>
<evidence type="ECO:0000313" key="2">
    <source>
        <dbReference type="Proteomes" id="UP001501442"/>
    </source>
</evidence>
<protein>
    <submittedName>
        <fullName evidence="1">Uncharacterized protein</fullName>
    </submittedName>
</protein>
<gene>
    <name evidence="1" type="ORF">GCM10023196_053220</name>
</gene>
<sequence length="103" mass="10839">MSAQAPWTRTTVGLDRAGGLQGSGGVAEVDDTRAVVAAWASTVDDAPTDVATTVSAAVIVIIFPPDERPISPPLLLQVIPRTAARLTQRDLKRQGPAIRPDRT</sequence>
<comment type="caution">
    <text evidence="1">The sequence shown here is derived from an EMBL/GenBank/DDBJ whole genome shotgun (WGS) entry which is preliminary data.</text>
</comment>
<accession>A0ABP8UE33</accession>
<evidence type="ECO:0000313" key="1">
    <source>
        <dbReference type="EMBL" id="GAA4629923.1"/>
    </source>
</evidence>